<gene>
    <name evidence="3" type="ORF">MANES_16G012100</name>
</gene>
<feature type="transmembrane region" description="Helical" evidence="1">
    <location>
        <begin position="31"/>
        <end position="51"/>
    </location>
</feature>
<feature type="transmembrane region" description="Helical" evidence="1">
    <location>
        <begin position="313"/>
        <end position="336"/>
    </location>
</feature>
<dbReference type="AlphaFoldDB" id="A0A2C9U7T4"/>
<feature type="transmembrane region" description="Helical" evidence="1">
    <location>
        <begin position="63"/>
        <end position="81"/>
    </location>
</feature>
<keyword evidence="1" id="KW-0812">Transmembrane</keyword>
<dbReference type="InterPro" id="IPR025315">
    <property type="entry name" value="DUF4220"/>
</dbReference>
<keyword evidence="1" id="KW-1133">Transmembrane helix</keyword>
<accession>A0A2C9U7T4</accession>
<feature type="domain" description="DUF4220" evidence="2">
    <location>
        <begin position="299"/>
        <end position="387"/>
    </location>
</feature>
<reference evidence="3" key="1">
    <citation type="submission" date="2016-02" db="EMBL/GenBank/DDBJ databases">
        <title>WGS assembly of Manihot esculenta.</title>
        <authorList>
            <person name="Bredeson J.V."/>
            <person name="Prochnik S.E."/>
            <person name="Lyons J.B."/>
            <person name="Schmutz J."/>
            <person name="Grimwood J."/>
            <person name="Vrebalov J."/>
            <person name="Bart R.S."/>
            <person name="Amuge T."/>
            <person name="Ferguson M.E."/>
            <person name="Green R."/>
            <person name="Putnam N."/>
            <person name="Stites J."/>
            <person name="Rounsley S."/>
            <person name="Rokhsar D.S."/>
        </authorList>
    </citation>
    <scope>NUCLEOTIDE SEQUENCE [LARGE SCALE GENOMIC DNA]</scope>
    <source>
        <tissue evidence="3">Leaf</tissue>
    </source>
</reference>
<dbReference type="InterPro" id="IPR007658">
    <property type="entry name" value="DUF594"/>
</dbReference>
<dbReference type="Pfam" id="PF04578">
    <property type="entry name" value="DUF594"/>
    <property type="match status" value="1"/>
</dbReference>
<feature type="transmembrane region" description="Helical" evidence="1">
    <location>
        <begin position="93"/>
        <end position="115"/>
    </location>
</feature>
<proteinExistence type="predicted"/>
<dbReference type="Pfam" id="PF13968">
    <property type="entry name" value="DUF4220"/>
    <property type="match status" value="2"/>
</dbReference>
<evidence type="ECO:0000256" key="1">
    <source>
        <dbReference type="SAM" id="Phobius"/>
    </source>
</evidence>
<protein>
    <recommendedName>
        <fullName evidence="2">DUF4220 domain-containing protein</fullName>
    </recommendedName>
</protein>
<dbReference type="PANTHER" id="PTHR31325">
    <property type="entry name" value="OS01G0798800 PROTEIN-RELATED"/>
    <property type="match status" value="1"/>
</dbReference>
<name>A0A2C9U7T4_MANES</name>
<organism evidence="3">
    <name type="scientific">Manihot esculenta</name>
    <name type="common">Cassava</name>
    <name type="synonym">Jatropha manihot</name>
    <dbReference type="NCBI Taxonomy" id="3983"/>
    <lineage>
        <taxon>Eukaryota</taxon>
        <taxon>Viridiplantae</taxon>
        <taxon>Streptophyta</taxon>
        <taxon>Embryophyta</taxon>
        <taxon>Tracheophyta</taxon>
        <taxon>Spermatophyta</taxon>
        <taxon>Magnoliopsida</taxon>
        <taxon>eudicotyledons</taxon>
        <taxon>Gunneridae</taxon>
        <taxon>Pentapetalae</taxon>
        <taxon>rosids</taxon>
        <taxon>fabids</taxon>
        <taxon>Malpighiales</taxon>
        <taxon>Euphorbiaceae</taxon>
        <taxon>Crotonoideae</taxon>
        <taxon>Manihoteae</taxon>
        <taxon>Manihot</taxon>
    </lineage>
</organism>
<evidence type="ECO:0000313" key="3">
    <source>
        <dbReference type="EMBL" id="OAY25984.1"/>
    </source>
</evidence>
<dbReference type="EMBL" id="CM004402">
    <property type="protein sequence ID" value="OAY25984.1"/>
    <property type="molecule type" value="Genomic_DNA"/>
</dbReference>
<feature type="domain" description="DUF4220" evidence="2">
    <location>
        <begin position="67"/>
        <end position="281"/>
    </location>
</feature>
<keyword evidence="1" id="KW-0472">Membrane</keyword>
<evidence type="ECO:0000259" key="2">
    <source>
        <dbReference type="Pfam" id="PF13968"/>
    </source>
</evidence>
<sequence length="640" mass="72742">MALGNATLVLNNATAVPSEGVAAGARRRLELIEGYVLLTAITLSFLCVSGSIRRCQHNGLLRFLVRSAYNFSACSVSYIIGQMQSASFRNELFAIWAVFFLIVLGSCDSITAFSLEDNENLNRYNLQLFVQSFWVGWLIETYDHETKFKYLLFILLALSMFRTDERGRAMSLAGKSSGLVKNTKLIADFMDYEHELSNQEDIDPTCMKGKRLNIADPEVVTTDKIWQCKGRLLKSTGGNRKTEQLKDMCLSFALFRLLCRRFAGYSLSESSHEKTWKLVRNGLLFKEVSTLQNYRSPNGYLNLITITGHSVDVLVTGIMMMAIIFVDIMQAFLLIFSDWSKVMWICKYVQKESWQNRKWIEKMIEIVCHGSWLKPWEGKLGQYSLLESFDHSPFKLIYDYIVTYCTSRPGIKENAHIELPVEVKKAVADSIRINERRLTNGVASLERNGVADQLSWACRLETQAHVFMVWHIATSLCEFKSSEQVNPQSLGENFVVATSLSKYCAYLAVFAPRFLPDHAYTTELIIDKVLGEAKDVLIGCKNRTSIYEKLMALDKDNTEETIIKRGAKLGHVMIEGIEDEELRWKVLADFWAELMLFVASSNDIQVHADYLARGGEFVTHLWALLTHAGILTQDSTEQDV</sequence>